<evidence type="ECO:0000313" key="1">
    <source>
        <dbReference type="EMBL" id="KAI0044916.1"/>
    </source>
</evidence>
<comment type="caution">
    <text evidence="1">The sequence shown here is derived from an EMBL/GenBank/DDBJ whole genome shotgun (WGS) entry which is preliminary data.</text>
</comment>
<dbReference type="Proteomes" id="UP000814033">
    <property type="component" value="Unassembled WGS sequence"/>
</dbReference>
<evidence type="ECO:0000313" key="2">
    <source>
        <dbReference type="Proteomes" id="UP000814033"/>
    </source>
</evidence>
<name>A0ACB8RMJ6_9AGAM</name>
<sequence>MKFTFALAALALAAPALAQSSSAVPSGIAGISPCILTCLTSAQGCSSFTDIQCVCTSTQYQDSAASCLNSTCSTADQNAARQLQQSQCASSTFLLRRLRLVHRLGRVLHALLALLRRLVCPLVALLRRVVRQVLALVARVVRDVRGLVRAVQPEQRRVERPQHVRERRAEGVGRHGRGRVGHGRRGRSRCACGRRARGLSALMLMSGASVVRG</sequence>
<gene>
    <name evidence="1" type="ORF">FA95DRAFT_205877</name>
</gene>
<organism evidence="1 2">
    <name type="scientific">Auriscalpium vulgare</name>
    <dbReference type="NCBI Taxonomy" id="40419"/>
    <lineage>
        <taxon>Eukaryota</taxon>
        <taxon>Fungi</taxon>
        <taxon>Dikarya</taxon>
        <taxon>Basidiomycota</taxon>
        <taxon>Agaricomycotina</taxon>
        <taxon>Agaricomycetes</taxon>
        <taxon>Russulales</taxon>
        <taxon>Auriscalpiaceae</taxon>
        <taxon>Auriscalpium</taxon>
    </lineage>
</organism>
<proteinExistence type="predicted"/>
<reference evidence="1" key="1">
    <citation type="submission" date="2021-02" db="EMBL/GenBank/DDBJ databases">
        <authorList>
            <consortium name="DOE Joint Genome Institute"/>
            <person name="Ahrendt S."/>
            <person name="Looney B.P."/>
            <person name="Miyauchi S."/>
            <person name="Morin E."/>
            <person name="Drula E."/>
            <person name="Courty P.E."/>
            <person name="Chicoki N."/>
            <person name="Fauchery L."/>
            <person name="Kohler A."/>
            <person name="Kuo A."/>
            <person name="Labutti K."/>
            <person name="Pangilinan J."/>
            <person name="Lipzen A."/>
            <person name="Riley R."/>
            <person name="Andreopoulos W."/>
            <person name="He G."/>
            <person name="Johnson J."/>
            <person name="Barry K.W."/>
            <person name="Grigoriev I.V."/>
            <person name="Nagy L."/>
            <person name="Hibbett D."/>
            <person name="Henrissat B."/>
            <person name="Matheny P.B."/>
            <person name="Labbe J."/>
            <person name="Martin F."/>
        </authorList>
    </citation>
    <scope>NUCLEOTIDE SEQUENCE</scope>
    <source>
        <strain evidence="1">FP105234-sp</strain>
    </source>
</reference>
<keyword evidence="2" id="KW-1185">Reference proteome</keyword>
<reference evidence="1" key="2">
    <citation type="journal article" date="2022" name="New Phytol.">
        <title>Evolutionary transition to the ectomycorrhizal habit in the genomes of a hyperdiverse lineage of mushroom-forming fungi.</title>
        <authorList>
            <person name="Looney B."/>
            <person name="Miyauchi S."/>
            <person name="Morin E."/>
            <person name="Drula E."/>
            <person name="Courty P.E."/>
            <person name="Kohler A."/>
            <person name="Kuo A."/>
            <person name="LaButti K."/>
            <person name="Pangilinan J."/>
            <person name="Lipzen A."/>
            <person name="Riley R."/>
            <person name="Andreopoulos W."/>
            <person name="He G."/>
            <person name="Johnson J."/>
            <person name="Nolan M."/>
            <person name="Tritt A."/>
            <person name="Barry K.W."/>
            <person name="Grigoriev I.V."/>
            <person name="Nagy L.G."/>
            <person name="Hibbett D."/>
            <person name="Henrissat B."/>
            <person name="Matheny P.B."/>
            <person name="Labbe J."/>
            <person name="Martin F.M."/>
        </authorList>
    </citation>
    <scope>NUCLEOTIDE SEQUENCE</scope>
    <source>
        <strain evidence="1">FP105234-sp</strain>
    </source>
</reference>
<dbReference type="EMBL" id="MU275967">
    <property type="protein sequence ID" value="KAI0044916.1"/>
    <property type="molecule type" value="Genomic_DNA"/>
</dbReference>
<protein>
    <submittedName>
        <fullName evidence="1">Uncharacterized protein</fullName>
    </submittedName>
</protein>
<accession>A0ACB8RMJ6</accession>